<reference evidence="1 2" key="1">
    <citation type="submission" date="2018-03" db="EMBL/GenBank/DDBJ databases">
        <title>The draft genome of Sphingosinicella sp. GL-C-18.</title>
        <authorList>
            <person name="Liu L."/>
            <person name="Li L."/>
            <person name="Liang L."/>
            <person name="Zhang X."/>
            <person name="Wang T."/>
        </authorList>
    </citation>
    <scope>NUCLEOTIDE SEQUENCE [LARGE SCALE GENOMIC DNA]</scope>
    <source>
        <strain evidence="1 2">GL-C-18</strain>
    </source>
</reference>
<keyword evidence="2" id="KW-1185">Reference proteome</keyword>
<dbReference type="Proteomes" id="UP000241167">
    <property type="component" value="Unassembled WGS sequence"/>
</dbReference>
<gene>
    <name evidence="1" type="ORF">C7I55_25915</name>
</gene>
<dbReference type="AlphaFoldDB" id="A0A2P7QEW2"/>
<evidence type="ECO:0000313" key="2">
    <source>
        <dbReference type="Proteomes" id="UP000241167"/>
    </source>
</evidence>
<comment type="caution">
    <text evidence="1">The sequence shown here is derived from an EMBL/GenBank/DDBJ whole genome shotgun (WGS) entry which is preliminary data.</text>
</comment>
<sequence>MRIRRKPPARADFAFRDRIGPCSRSSSTQLKSSFCQLHAGYGAIARFSLENCIQTDLAWGLALLSIGKRREGEDRLEWFCANFDVKRDMPTLVKAEAEAKPLAEH</sequence>
<accession>A0A2P7QEW2</accession>
<evidence type="ECO:0000313" key="1">
    <source>
        <dbReference type="EMBL" id="PSJ36511.1"/>
    </source>
</evidence>
<protein>
    <submittedName>
        <fullName evidence="1">Uncharacterized protein</fullName>
    </submittedName>
</protein>
<dbReference type="EMBL" id="PXYI01000013">
    <property type="protein sequence ID" value="PSJ36511.1"/>
    <property type="molecule type" value="Genomic_DNA"/>
</dbReference>
<name>A0A2P7QEW2_9SPHN</name>
<proteinExistence type="predicted"/>
<organism evidence="1 2">
    <name type="scientific">Allosphingosinicella deserti</name>
    <dbReference type="NCBI Taxonomy" id="2116704"/>
    <lineage>
        <taxon>Bacteria</taxon>
        <taxon>Pseudomonadati</taxon>
        <taxon>Pseudomonadota</taxon>
        <taxon>Alphaproteobacteria</taxon>
        <taxon>Sphingomonadales</taxon>
        <taxon>Sphingomonadaceae</taxon>
        <taxon>Allosphingosinicella</taxon>
    </lineage>
</organism>